<dbReference type="EMBL" id="CM047749">
    <property type="protein sequence ID" value="KAJ0010079.1"/>
    <property type="molecule type" value="Genomic_DNA"/>
</dbReference>
<name>A0ACC0X6I8_9ROSI</name>
<gene>
    <name evidence="1" type="ORF">Pint_33735</name>
</gene>
<accession>A0ACC0X6I8</accession>
<keyword evidence="2" id="KW-1185">Reference proteome</keyword>
<proteinExistence type="predicted"/>
<evidence type="ECO:0000313" key="1">
    <source>
        <dbReference type="EMBL" id="KAJ0010079.1"/>
    </source>
</evidence>
<evidence type="ECO:0000313" key="2">
    <source>
        <dbReference type="Proteomes" id="UP001163603"/>
    </source>
</evidence>
<organism evidence="1 2">
    <name type="scientific">Pistacia integerrima</name>
    <dbReference type="NCBI Taxonomy" id="434235"/>
    <lineage>
        <taxon>Eukaryota</taxon>
        <taxon>Viridiplantae</taxon>
        <taxon>Streptophyta</taxon>
        <taxon>Embryophyta</taxon>
        <taxon>Tracheophyta</taxon>
        <taxon>Spermatophyta</taxon>
        <taxon>Magnoliopsida</taxon>
        <taxon>eudicotyledons</taxon>
        <taxon>Gunneridae</taxon>
        <taxon>Pentapetalae</taxon>
        <taxon>rosids</taxon>
        <taxon>malvids</taxon>
        <taxon>Sapindales</taxon>
        <taxon>Anacardiaceae</taxon>
        <taxon>Pistacia</taxon>
    </lineage>
</organism>
<comment type="caution">
    <text evidence="1">The sequence shown here is derived from an EMBL/GenBank/DDBJ whole genome shotgun (WGS) entry which is preliminary data.</text>
</comment>
<dbReference type="Proteomes" id="UP001163603">
    <property type="component" value="Chromosome 14"/>
</dbReference>
<sequence length="53" mass="5738">MRTSVGRFSLLLVLVHGQLGEVITLCERLAGQDANVARSSLCLEIYSVANSVF</sequence>
<reference evidence="2" key="1">
    <citation type="journal article" date="2023" name="G3 (Bethesda)">
        <title>Genome assembly and association tests identify interacting loci associated with vigor, precocity, and sex in interspecific pistachio rootstocks.</title>
        <authorList>
            <person name="Palmer W."/>
            <person name="Jacygrad E."/>
            <person name="Sagayaradj S."/>
            <person name="Cavanaugh K."/>
            <person name="Han R."/>
            <person name="Bertier L."/>
            <person name="Beede B."/>
            <person name="Kafkas S."/>
            <person name="Golino D."/>
            <person name="Preece J."/>
            <person name="Michelmore R."/>
        </authorList>
    </citation>
    <scope>NUCLEOTIDE SEQUENCE [LARGE SCALE GENOMIC DNA]</scope>
</reference>
<protein>
    <submittedName>
        <fullName evidence="1">Uncharacterized protein</fullName>
    </submittedName>
</protein>